<dbReference type="Pfam" id="PF07664">
    <property type="entry name" value="FeoB_C"/>
    <property type="match status" value="1"/>
</dbReference>
<dbReference type="NCBIfam" id="TIGR00231">
    <property type="entry name" value="small_GTP"/>
    <property type="match status" value="1"/>
</dbReference>
<evidence type="ECO:0000259" key="17">
    <source>
        <dbReference type="PROSITE" id="PS51711"/>
    </source>
</evidence>
<evidence type="ECO:0000256" key="8">
    <source>
        <dbReference type="ARBA" id="ARBA00022989"/>
    </source>
</evidence>
<sequence>MTYKIALAGNPNCGKTTLFNVLTGSNQFVGNWPGVTVEKKEGKLKGYTDVTVMDLPGIYSLSPYTQEEVVSRNYLVNERPDVILNIIDGTNLERNLYLTTQLAELGIPMVVAVNMMDIVKRNGDVIHKEALSKQIGCPVFEISALKGTGIAEAVAKTVDFASKGDAMRYQHRFAGCVEHALAHIEEAVLHDMDEKVQRWYAVKLFERDEKVVKMLKQSGVLSDEMRAHIESDIVSCEKELDDDSESIITAERYKYIESIIKSCRTKKGTQGLSVSDKIDRVVTNRFLALPIFAAVMFFVYFVSVTTVGAMLTDFTNDTLVGEWIMAPLSGFMESAGVAPWLSGLIVDGIIGGVGAVIGFVPQMLVLFLMLAWLEACGYMARVAFIMDRIFRRFGLSGKSFIPMLIGSGCGVPGIMASRTIENERDRRMTIITTTFIPCGAKMPIVALIAGALFGGAWWVAPSAYFVGVAAVIVSGIVLKKTRMFAGDPAPFVMELPSYHLPTAGNVLRSMWERGWSFIKKAGTVILLSTVFVWFTSNFGFTENGFGMVDDLSDGLLAVIGRGFAWIFAPLGWGNWQAAVAAITGLVAKENVVGTFGVLYGFAEVAEDGAEIWGTLASSFTALSAYSFLIFNLLCAPCFAAMGAIKREMNSGKWTSFAIAYQCLFAWVISLCVYQLGMLFTGHGFTVLTGVALLACAALLWMLFRPARASDKSIA</sequence>
<evidence type="ECO:0000256" key="12">
    <source>
        <dbReference type="ARBA" id="ARBA00023136"/>
    </source>
</evidence>
<keyword evidence="3" id="KW-1003">Cell membrane</keyword>
<evidence type="ECO:0000256" key="15">
    <source>
        <dbReference type="PIRSR" id="PIRSR603373-2"/>
    </source>
</evidence>
<keyword evidence="9 16" id="KW-0408">Iron</keyword>
<organism evidence="18 19">
    <name type="scientific">Treponema brennaborense (strain DSM 12168 / CIP 105900 / DD5/3)</name>
    <dbReference type="NCBI Taxonomy" id="906968"/>
    <lineage>
        <taxon>Bacteria</taxon>
        <taxon>Pseudomonadati</taxon>
        <taxon>Spirochaetota</taxon>
        <taxon>Spirochaetia</taxon>
        <taxon>Spirochaetales</taxon>
        <taxon>Treponemataceae</taxon>
        <taxon>Treponema</taxon>
    </lineage>
</organism>
<gene>
    <name evidence="18" type="ordered locus">Trebr_1217</name>
</gene>
<keyword evidence="2 16" id="KW-0813">Transport</keyword>
<dbReference type="InterPro" id="IPR011640">
    <property type="entry name" value="Fe2_transport_prot_B_C"/>
</dbReference>
<dbReference type="CDD" id="cd01879">
    <property type="entry name" value="FeoB"/>
    <property type="match status" value="1"/>
</dbReference>
<dbReference type="InterPro" id="IPR030389">
    <property type="entry name" value="G_FEOB_dom"/>
</dbReference>
<comment type="similarity">
    <text evidence="16">Belongs to the TRAFAC class TrmE-Era-EngA-EngB-Septin-like GTPase superfamily. FeoB GTPase (TC 9.A.8) family.</text>
</comment>
<feature type="transmembrane region" description="Helical" evidence="16">
    <location>
        <begin position="458"/>
        <end position="478"/>
    </location>
</feature>
<evidence type="ECO:0000256" key="14">
    <source>
        <dbReference type="PIRSR" id="PIRSR603373-1"/>
    </source>
</evidence>
<accession>F4LLI1</accession>
<evidence type="ECO:0000256" key="16">
    <source>
        <dbReference type="RuleBase" id="RU362098"/>
    </source>
</evidence>
<dbReference type="PROSITE" id="PS51711">
    <property type="entry name" value="G_FEOB"/>
    <property type="match status" value="1"/>
</dbReference>
<feature type="binding site" evidence="14">
    <location>
        <begin position="34"/>
        <end position="38"/>
    </location>
    <ligand>
        <name>GTP</name>
        <dbReference type="ChEBI" id="CHEBI:37565"/>
        <label>1</label>
    </ligand>
</feature>
<dbReference type="EMBL" id="CP002696">
    <property type="protein sequence ID" value="AEE16645.1"/>
    <property type="molecule type" value="Genomic_DNA"/>
</dbReference>
<dbReference type="InterPro" id="IPR027417">
    <property type="entry name" value="P-loop_NTPase"/>
</dbReference>
<evidence type="ECO:0000256" key="11">
    <source>
        <dbReference type="ARBA" id="ARBA00023134"/>
    </source>
</evidence>
<feature type="binding site" evidence="14">
    <location>
        <begin position="114"/>
        <end position="117"/>
    </location>
    <ligand>
        <name>GTP</name>
        <dbReference type="ChEBI" id="CHEBI:37565"/>
        <label>1</label>
    </ligand>
</feature>
<dbReference type="STRING" id="906968.Trebr_1217"/>
<dbReference type="SUPFAM" id="SSF52540">
    <property type="entry name" value="P-loop containing nucleoside triphosphate hydrolases"/>
    <property type="match status" value="1"/>
</dbReference>
<dbReference type="Proteomes" id="UP000006546">
    <property type="component" value="Chromosome"/>
</dbReference>
<feature type="transmembrane region" description="Helical" evidence="16">
    <location>
        <begin position="656"/>
        <end position="676"/>
    </location>
</feature>
<dbReference type="InterPro" id="IPR011642">
    <property type="entry name" value="Gate_dom"/>
</dbReference>
<dbReference type="PANTHER" id="PTHR43185">
    <property type="entry name" value="FERROUS IRON TRANSPORT PROTEIN B"/>
    <property type="match status" value="1"/>
</dbReference>
<feature type="transmembrane region" description="Helical" evidence="16">
    <location>
        <begin position="428"/>
        <end position="452"/>
    </location>
</feature>
<keyword evidence="8 16" id="KW-1133">Transmembrane helix</keyword>
<evidence type="ECO:0000256" key="13">
    <source>
        <dbReference type="NCBIfam" id="TIGR00437"/>
    </source>
</evidence>
<feature type="binding site" evidence="14">
    <location>
        <begin position="9"/>
        <end position="16"/>
    </location>
    <ligand>
        <name>GTP</name>
        <dbReference type="ChEBI" id="CHEBI:37565"/>
        <label>1</label>
    </ligand>
</feature>
<dbReference type="eggNOG" id="COG0370">
    <property type="taxonomic scope" value="Bacteria"/>
</dbReference>
<evidence type="ECO:0000256" key="6">
    <source>
        <dbReference type="ARBA" id="ARBA00022692"/>
    </source>
</evidence>
<keyword evidence="11 14" id="KW-0342">GTP-binding</keyword>
<feature type="transmembrane region" description="Helical" evidence="16">
    <location>
        <begin position="393"/>
        <end position="416"/>
    </location>
</feature>
<dbReference type="RefSeq" id="WP_013758352.1">
    <property type="nucleotide sequence ID" value="NC_015500.1"/>
</dbReference>
<dbReference type="HOGENOM" id="CLU_013350_2_0_12"/>
<dbReference type="NCBIfam" id="TIGR00437">
    <property type="entry name" value="feoB"/>
    <property type="match status" value="1"/>
</dbReference>
<dbReference type="Pfam" id="PF17910">
    <property type="entry name" value="FeoB_Cyto"/>
    <property type="match status" value="1"/>
</dbReference>
<evidence type="ECO:0000313" key="18">
    <source>
        <dbReference type="EMBL" id="AEE16645.1"/>
    </source>
</evidence>
<dbReference type="Gene3D" id="3.40.50.300">
    <property type="entry name" value="P-loop containing nucleotide triphosphate hydrolases"/>
    <property type="match status" value="1"/>
</dbReference>
<feature type="transmembrane region" description="Helical" evidence="16">
    <location>
        <begin position="286"/>
        <end position="311"/>
    </location>
</feature>
<dbReference type="AlphaFoldDB" id="F4LLI1"/>
<dbReference type="InterPro" id="IPR003373">
    <property type="entry name" value="Fe2_transport_prot-B"/>
</dbReference>
<evidence type="ECO:0000256" key="5">
    <source>
        <dbReference type="ARBA" id="ARBA00022519"/>
    </source>
</evidence>
<evidence type="ECO:0000256" key="1">
    <source>
        <dbReference type="ARBA" id="ARBA00004429"/>
    </source>
</evidence>
<feature type="transmembrane region" description="Helical" evidence="16">
    <location>
        <begin position="517"/>
        <end position="534"/>
    </location>
</feature>
<dbReference type="Pfam" id="PF07670">
    <property type="entry name" value="Gate"/>
    <property type="match status" value="2"/>
</dbReference>
<dbReference type="KEGG" id="tbe:Trebr_1217"/>
<dbReference type="GO" id="GO:0005886">
    <property type="term" value="C:plasma membrane"/>
    <property type="evidence" value="ECO:0007669"/>
    <property type="project" value="UniProtKB-SubCell"/>
</dbReference>
<dbReference type="InterPro" id="IPR041069">
    <property type="entry name" value="FeoB_Cyto"/>
</dbReference>
<dbReference type="InterPro" id="IPR005225">
    <property type="entry name" value="Small_GTP-bd"/>
</dbReference>
<feature type="transmembrane region" description="Helical" evidence="16">
    <location>
        <begin position="622"/>
        <end position="644"/>
    </location>
</feature>
<evidence type="ECO:0000313" key="19">
    <source>
        <dbReference type="Proteomes" id="UP000006546"/>
    </source>
</evidence>
<comment type="function">
    <text evidence="16">Probable transporter of a GTP-driven Fe(2+) uptake system.</text>
</comment>
<dbReference type="GO" id="GO:0015093">
    <property type="term" value="F:ferrous iron transmembrane transporter activity"/>
    <property type="evidence" value="ECO:0007669"/>
    <property type="project" value="UniProtKB-UniRule"/>
</dbReference>
<dbReference type="OrthoDB" id="9809127at2"/>
<evidence type="ECO:0000256" key="9">
    <source>
        <dbReference type="ARBA" id="ARBA00023004"/>
    </source>
</evidence>
<feature type="binding site" evidence="15">
    <location>
        <position position="20"/>
    </location>
    <ligand>
        <name>Mg(2+)</name>
        <dbReference type="ChEBI" id="CHEBI:18420"/>
        <label>2</label>
    </ligand>
</feature>
<dbReference type="GO" id="GO:0005525">
    <property type="term" value="F:GTP binding"/>
    <property type="evidence" value="ECO:0007669"/>
    <property type="project" value="UniProtKB-KW"/>
</dbReference>
<keyword evidence="7 14" id="KW-0547">Nucleotide-binding</keyword>
<keyword evidence="15" id="KW-0479">Metal-binding</keyword>
<dbReference type="Gene3D" id="1.10.287.1770">
    <property type="match status" value="1"/>
</dbReference>
<keyword evidence="12 16" id="KW-0472">Membrane</keyword>
<feature type="transmembrane region" description="Helical" evidence="16">
    <location>
        <begin position="554"/>
        <end position="572"/>
    </location>
</feature>
<keyword evidence="19" id="KW-1185">Reference proteome</keyword>
<reference evidence="19" key="1">
    <citation type="submission" date="2011-04" db="EMBL/GenBank/DDBJ databases">
        <title>The complete genome of Treponema brennaborense DSM 12168.</title>
        <authorList>
            <person name="Lucas S."/>
            <person name="Han J."/>
            <person name="Lapidus A."/>
            <person name="Bruce D."/>
            <person name="Goodwin L."/>
            <person name="Pitluck S."/>
            <person name="Peters L."/>
            <person name="Kyrpides N."/>
            <person name="Mavromatis K."/>
            <person name="Ivanova N."/>
            <person name="Mikhailova N."/>
            <person name="Pagani I."/>
            <person name="Teshima H."/>
            <person name="Detter J.C."/>
            <person name="Tapia R."/>
            <person name="Han C."/>
            <person name="Land M."/>
            <person name="Hauser L."/>
            <person name="Markowitz V."/>
            <person name="Cheng J.-F."/>
            <person name="Hugenholtz P."/>
            <person name="Woyke T."/>
            <person name="Wu D."/>
            <person name="Gronow S."/>
            <person name="Wellnitz S."/>
            <person name="Brambilla E."/>
            <person name="Klenk H.-P."/>
            <person name="Eisen J.A."/>
        </authorList>
    </citation>
    <scope>NUCLEOTIDE SEQUENCE [LARGE SCALE GENOMIC DNA]</scope>
    <source>
        <strain evidence="19">DSM 12168 / CIP 105900 / DD5/3</strain>
    </source>
</reference>
<feature type="binding site" evidence="14">
    <location>
        <begin position="54"/>
        <end position="57"/>
    </location>
    <ligand>
        <name>GTP</name>
        <dbReference type="ChEBI" id="CHEBI:37565"/>
        <label>1</label>
    </ligand>
</feature>
<dbReference type="InterPro" id="IPR050860">
    <property type="entry name" value="FeoB_GTPase"/>
</dbReference>
<keyword evidence="15" id="KW-0460">Magnesium</keyword>
<dbReference type="FunFam" id="3.40.50.300:FF:000426">
    <property type="entry name" value="Ferrous iron transport protein B"/>
    <property type="match status" value="1"/>
</dbReference>
<evidence type="ECO:0000256" key="3">
    <source>
        <dbReference type="ARBA" id="ARBA00022475"/>
    </source>
</evidence>
<evidence type="ECO:0000256" key="10">
    <source>
        <dbReference type="ARBA" id="ARBA00023065"/>
    </source>
</evidence>
<feature type="transmembrane region" description="Helical" evidence="16">
    <location>
        <begin position="682"/>
        <end position="703"/>
    </location>
</feature>
<feature type="domain" description="FeoB-type G" evidence="17">
    <location>
        <begin position="2"/>
        <end position="163"/>
    </location>
</feature>
<evidence type="ECO:0000256" key="2">
    <source>
        <dbReference type="ARBA" id="ARBA00022448"/>
    </source>
</evidence>
<dbReference type="GO" id="GO:0046872">
    <property type="term" value="F:metal ion binding"/>
    <property type="evidence" value="ECO:0007669"/>
    <property type="project" value="UniProtKB-KW"/>
</dbReference>
<keyword evidence="5" id="KW-0997">Cell inner membrane</keyword>
<keyword evidence="10" id="KW-0406">Ion transport</keyword>
<evidence type="ECO:0000256" key="7">
    <source>
        <dbReference type="ARBA" id="ARBA00022741"/>
    </source>
</evidence>
<dbReference type="Pfam" id="PF02421">
    <property type="entry name" value="FeoB_N"/>
    <property type="match status" value="1"/>
</dbReference>
<feature type="binding site" evidence="15">
    <location>
        <position position="23"/>
    </location>
    <ligand>
        <name>Mg(2+)</name>
        <dbReference type="ChEBI" id="CHEBI:18420"/>
        <label>2</label>
    </ligand>
</feature>
<evidence type="ECO:0000256" key="4">
    <source>
        <dbReference type="ARBA" id="ARBA00022496"/>
    </source>
</evidence>
<feature type="binding site" evidence="15">
    <location>
        <position position="24"/>
    </location>
    <ligand>
        <name>Mg(2+)</name>
        <dbReference type="ChEBI" id="CHEBI:18420"/>
        <label>2</label>
    </ligand>
</feature>
<keyword evidence="4 16" id="KW-0410">Iron transport</keyword>
<protein>
    <recommendedName>
        <fullName evidence="13 16">Ferrous iron transport protein B</fullName>
    </recommendedName>
</protein>
<name>F4LLI1_TREBD</name>
<comment type="subcellular location">
    <subcellularLocation>
        <location evidence="1 16">Cell inner membrane</location>
        <topology evidence="1 16">Multi-pass membrane protein</topology>
    </subcellularLocation>
</comment>
<proteinExistence type="inferred from homology"/>
<feature type="transmembrane region" description="Helical" evidence="16">
    <location>
        <begin position="579"/>
        <end position="602"/>
    </location>
</feature>
<dbReference type="PANTHER" id="PTHR43185:SF1">
    <property type="entry name" value="FE(2+) TRANSPORTER FEOB"/>
    <property type="match status" value="1"/>
</dbReference>
<keyword evidence="6 16" id="KW-0812">Transmembrane</keyword>